<organism evidence="1 2">
    <name type="scientific">Racocetra persica</name>
    <dbReference type="NCBI Taxonomy" id="160502"/>
    <lineage>
        <taxon>Eukaryota</taxon>
        <taxon>Fungi</taxon>
        <taxon>Fungi incertae sedis</taxon>
        <taxon>Mucoromycota</taxon>
        <taxon>Glomeromycotina</taxon>
        <taxon>Glomeromycetes</taxon>
        <taxon>Diversisporales</taxon>
        <taxon>Gigasporaceae</taxon>
        <taxon>Racocetra</taxon>
    </lineage>
</organism>
<dbReference type="Proteomes" id="UP000789920">
    <property type="component" value="Unassembled WGS sequence"/>
</dbReference>
<dbReference type="EMBL" id="CAJVQC010090481">
    <property type="protein sequence ID" value="CAG8825398.1"/>
    <property type="molecule type" value="Genomic_DNA"/>
</dbReference>
<accession>A0ACA9S6F3</accession>
<evidence type="ECO:0000313" key="1">
    <source>
        <dbReference type="EMBL" id="CAG8825398.1"/>
    </source>
</evidence>
<keyword evidence="2" id="KW-1185">Reference proteome</keyword>
<evidence type="ECO:0000313" key="2">
    <source>
        <dbReference type="Proteomes" id="UP000789920"/>
    </source>
</evidence>
<feature type="non-terminal residue" evidence="1">
    <location>
        <position position="1"/>
    </location>
</feature>
<sequence>VMIEQNTPLNIQTIEDFPTAFDLPILLAFGVFMVTVQDPSTTDGETIFFYLKKDAYNGMMAFQVTMLVLCKYARK</sequence>
<gene>
    <name evidence="1" type="ORF">RPERSI_LOCUS26477</name>
</gene>
<reference evidence="1" key="1">
    <citation type="submission" date="2021-06" db="EMBL/GenBank/DDBJ databases">
        <authorList>
            <person name="Kallberg Y."/>
            <person name="Tangrot J."/>
            <person name="Rosling A."/>
        </authorList>
    </citation>
    <scope>NUCLEOTIDE SEQUENCE</scope>
    <source>
        <strain evidence="1">MA461A</strain>
    </source>
</reference>
<protein>
    <submittedName>
        <fullName evidence="1">22949_t:CDS:1</fullName>
    </submittedName>
</protein>
<proteinExistence type="predicted"/>
<comment type="caution">
    <text evidence="1">The sequence shown here is derived from an EMBL/GenBank/DDBJ whole genome shotgun (WGS) entry which is preliminary data.</text>
</comment>
<feature type="non-terminal residue" evidence="1">
    <location>
        <position position="75"/>
    </location>
</feature>
<name>A0ACA9S6F3_9GLOM</name>